<evidence type="ECO:0000256" key="2">
    <source>
        <dbReference type="ARBA" id="ARBA00022741"/>
    </source>
</evidence>
<comment type="caution">
    <text evidence="6">The sequence shown here is derived from an EMBL/GenBank/DDBJ whole genome shotgun (WGS) entry which is preliminary data.</text>
</comment>
<dbReference type="FunFam" id="3.30.420.40:FF:000028">
    <property type="entry name" value="heat shock 70 kDa protein-like"/>
    <property type="match status" value="1"/>
</dbReference>
<dbReference type="InterPro" id="IPR013126">
    <property type="entry name" value="Hsp_70_fam"/>
</dbReference>
<dbReference type="Gene3D" id="3.90.640.10">
    <property type="entry name" value="Actin, Chain A, domain 4"/>
    <property type="match status" value="1"/>
</dbReference>
<evidence type="ECO:0000256" key="4">
    <source>
        <dbReference type="RuleBase" id="RU003322"/>
    </source>
</evidence>
<evidence type="ECO:0000256" key="3">
    <source>
        <dbReference type="ARBA" id="ARBA00022840"/>
    </source>
</evidence>
<evidence type="ECO:0000313" key="7">
    <source>
        <dbReference type="Proteomes" id="UP000660262"/>
    </source>
</evidence>
<dbReference type="PROSITE" id="PS00329">
    <property type="entry name" value="HSP70_2"/>
    <property type="match status" value="1"/>
</dbReference>
<feature type="region of interest" description="Disordered" evidence="5">
    <location>
        <begin position="317"/>
        <end position="344"/>
    </location>
</feature>
<dbReference type="Proteomes" id="UP000660262">
    <property type="component" value="Unassembled WGS sequence"/>
</dbReference>
<sequence>MKRTFAARFCIDSWQRARDEAKKEFLAAKAAKGSAAGGADVDKHTGVVVLGLVTATLYFSYRIFFAHESRPEHLKSRTAPFWSRSVCVAALHETTGEPFIIPLPPRNAKTMPSVVAYGDDGVVRVGEAALNRPNSFHSVKRFIGRSVDASKARKKKGAAAASAAATAEHLPPNVARDSAWLVRNDVAASQVAYDVLVEEDSDGLVVANAADERGYTPPEEVSAHVLRALLDAAEAVLQERENAIAESEEVEPEAIRITRAVIGVPAYFDRAQRAATLDAASMAGITGCKLLREPLAAALAFEVRSSASRRRLREQARRKARRAVSSQEDDDDEEEDFDDYDDDDDDPLFTDGASVLVFDLGGGTFDVSVLDVGGGTVEVRSTGGDSQLGGDDLDASLCKLLWPKYVSRGLGTGALTQAAQAVKVALSDADEVDVAAAVEKALGPGAPAPAMARLHRADAEVAWEPCFRRMAKPLELACAQAHIDLEKARRAQEESKKRRRNQESLPPVDEVILVGGATKAPSVRAFVEASMGVSPRSTVNPDEAVALGCAVHAAYLSAGDDEVEDDAVVAVEHWQGALLRALARDL</sequence>
<dbReference type="InterPro" id="IPR043129">
    <property type="entry name" value="ATPase_NBD"/>
</dbReference>
<dbReference type="AlphaFoldDB" id="A0A830HNS9"/>
<feature type="compositionally biased region" description="Acidic residues" evidence="5">
    <location>
        <begin position="327"/>
        <end position="344"/>
    </location>
</feature>
<dbReference type="Pfam" id="PF00012">
    <property type="entry name" value="HSP70"/>
    <property type="match status" value="1"/>
</dbReference>
<keyword evidence="2 4" id="KW-0547">Nucleotide-binding</keyword>
<evidence type="ECO:0000256" key="5">
    <source>
        <dbReference type="SAM" id="MobiDB-lite"/>
    </source>
</evidence>
<accession>A0A830HNS9</accession>
<dbReference type="GO" id="GO:0005524">
    <property type="term" value="F:ATP binding"/>
    <property type="evidence" value="ECO:0007669"/>
    <property type="project" value="UniProtKB-KW"/>
</dbReference>
<dbReference type="Gene3D" id="3.30.420.40">
    <property type="match status" value="3"/>
</dbReference>
<gene>
    <name evidence="6" type="ORF">PPROV_000540200</name>
</gene>
<name>A0A830HNS9_9CHLO</name>
<evidence type="ECO:0000313" key="6">
    <source>
        <dbReference type="EMBL" id="GHP06657.1"/>
    </source>
</evidence>
<protein>
    <submittedName>
        <fullName evidence="6">Uncharacterized protein</fullName>
    </submittedName>
</protein>
<dbReference type="PANTHER" id="PTHR19375">
    <property type="entry name" value="HEAT SHOCK PROTEIN 70KDA"/>
    <property type="match status" value="1"/>
</dbReference>
<comment type="similarity">
    <text evidence="1 4">Belongs to the heat shock protein 70 family.</text>
</comment>
<dbReference type="EMBL" id="BNJQ01000013">
    <property type="protein sequence ID" value="GHP06657.1"/>
    <property type="molecule type" value="Genomic_DNA"/>
</dbReference>
<reference evidence="6" key="1">
    <citation type="submission" date="2020-10" db="EMBL/GenBank/DDBJ databases">
        <title>Unveiling of a novel bifunctional photoreceptor, Dualchrome1, isolated from a cosmopolitan green alga.</title>
        <authorList>
            <person name="Suzuki S."/>
            <person name="Kawachi M."/>
        </authorList>
    </citation>
    <scope>NUCLEOTIDE SEQUENCE</scope>
    <source>
        <strain evidence="6">NIES 2893</strain>
    </source>
</reference>
<keyword evidence="7" id="KW-1185">Reference proteome</keyword>
<evidence type="ECO:0000256" key="1">
    <source>
        <dbReference type="ARBA" id="ARBA00007381"/>
    </source>
</evidence>
<dbReference type="InterPro" id="IPR018181">
    <property type="entry name" value="Heat_shock_70_CS"/>
</dbReference>
<proteinExistence type="inferred from homology"/>
<dbReference type="GO" id="GO:0140662">
    <property type="term" value="F:ATP-dependent protein folding chaperone"/>
    <property type="evidence" value="ECO:0007669"/>
    <property type="project" value="InterPro"/>
</dbReference>
<keyword evidence="3 4" id="KW-0067">ATP-binding</keyword>
<organism evidence="6 7">
    <name type="scientific">Pycnococcus provasolii</name>
    <dbReference type="NCBI Taxonomy" id="41880"/>
    <lineage>
        <taxon>Eukaryota</taxon>
        <taxon>Viridiplantae</taxon>
        <taxon>Chlorophyta</taxon>
        <taxon>Pseudoscourfieldiophyceae</taxon>
        <taxon>Pseudoscourfieldiales</taxon>
        <taxon>Pycnococcaceae</taxon>
        <taxon>Pycnococcus</taxon>
    </lineage>
</organism>
<dbReference type="SUPFAM" id="SSF53067">
    <property type="entry name" value="Actin-like ATPase domain"/>
    <property type="match status" value="2"/>
</dbReference>